<keyword evidence="2" id="KW-1185">Reference proteome</keyword>
<evidence type="ECO:0000313" key="2">
    <source>
        <dbReference type="Proteomes" id="UP000009888"/>
    </source>
</evidence>
<dbReference type="AlphaFoldDB" id="K9EDD2"/>
<dbReference type="HOGENOM" id="CLU_2839866_0_0_11"/>
<dbReference type="PATRIC" id="fig|883066.3.peg.1063"/>
<gene>
    <name evidence="1" type="ORF">HMPREF9233_01020</name>
</gene>
<protein>
    <submittedName>
        <fullName evidence="1">Uncharacterized protein</fullName>
    </submittedName>
</protein>
<reference evidence="1 2" key="1">
    <citation type="submission" date="2012-09" db="EMBL/GenBank/DDBJ databases">
        <title>The Genome Sequence of Actinobaculum massiliae ACS-171-V-COL2.</title>
        <authorList>
            <consortium name="The Broad Institute Genome Sequencing Platform"/>
            <person name="Earl A."/>
            <person name="Ward D."/>
            <person name="Feldgarden M."/>
            <person name="Gevers D."/>
            <person name="Saerens B."/>
            <person name="Vaneechoutte M."/>
            <person name="Walker B."/>
            <person name="Young S.K."/>
            <person name="Zeng Q."/>
            <person name="Gargeya S."/>
            <person name="Fitzgerald M."/>
            <person name="Haas B."/>
            <person name="Abouelleil A."/>
            <person name="Alvarado L."/>
            <person name="Arachchi H.M."/>
            <person name="Berlin A."/>
            <person name="Chapman S.B."/>
            <person name="Goldberg J."/>
            <person name="Griggs A."/>
            <person name="Gujja S."/>
            <person name="Hansen M."/>
            <person name="Howarth C."/>
            <person name="Imamovic A."/>
            <person name="Larimer J."/>
            <person name="McCowen C."/>
            <person name="Montmayeur A."/>
            <person name="Murphy C."/>
            <person name="Neiman D."/>
            <person name="Pearson M."/>
            <person name="Priest M."/>
            <person name="Roberts A."/>
            <person name="Saif S."/>
            <person name="Shea T."/>
            <person name="Sisk P."/>
            <person name="Sykes S."/>
            <person name="Wortman J."/>
            <person name="Nusbaum C."/>
            <person name="Birren B."/>
        </authorList>
    </citation>
    <scope>NUCLEOTIDE SEQUENCE [LARGE SCALE GENOMIC DNA]</scope>
    <source>
        <strain evidence="2">ACS-171-V-Col2</strain>
    </source>
</reference>
<name>K9EDD2_9ACTO</name>
<comment type="caution">
    <text evidence="1">The sequence shown here is derived from an EMBL/GenBank/DDBJ whole genome shotgun (WGS) entry which is preliminary data.</text>
</comment>
<organism evidence="1 2">
    <name type="scientific">Actinobaculum massiliense ACS-171-V-Col2</name>
    <dbReference type="NCBI Taxonomy" id="883066"/>
    <lineage>
        <taxon>Bacteria</taxon>
        <taxon>Bacillati</taxon>
        <taxon>Actinomycetota</taxon>
        <taxon>Actinomycetes</taxon>
        <taxon>Actinomycetales</taxon>
        <taxon>Actinomycetaceae</taxon>
        <taxon>Actinobaculum</taxon>
    </lineage>
</organism>
<proteinExistence type="predicted"/>
<sequence>MREFQVNLKNNGDDWTAQGLDLPELTAEGASLTEVRENVEKRLPEVAKLETGEKWHVTYQMSKEA</sequence>
<dbReference type="Proteomes" id="UP000009888">
    <property type="component" value="Unassembled WGS sequence"/>
</dbReference>
<dbReference type="EMBL" id="AGWL01000005">
    <property type="protein sequence ID" value="EKU95259.1"/>
    <property type="molecule type" value="Genomic_DNA"/>
</dbReference>
<accession>K9EDD2</accession>
<dbReference type="RefSeq" id="WP_007001226.1">
    <property type="nucleotide sequence ID" value="NZ_JH992955.1"/>
</dbReference>
<evidence type="ECO:0000313" key="1">
    <source>
        <dbReference type="EMBL" id="EKU95259.1"/>
    </source>
</evidence>